<dbReference type="EMBL" id="JBHSCW010000003">
    <property type="protein sequence ID" value="MFC4351014.1"/>
    <property type="molecule type" value="Genomic_DNA"/>
</dbReference>
<accession>A0ABV8UIZ7</accession>
<dbReference type="InterPro" id="IPR035965">
    <property type="entry name" value="PAS-like_dom_sf"/>
</dbReference>
<feature type="domain" description="PAS" evidence="2">
    <location>
        <begin position="103"/>
        <end position="160"/>
    </location>
</feature>
<feature type="region of interest" description="Disordered" evidence="1">
    <location>
        <begin position="219"/>
        <end position="240"/>
    </location>
</feature>
<protein>
    <submittedName>
        <fullName evidence="3">Ribbon-helix-helix domain-containing protein</fullName>
    </submittedName>
</protein>
<dbReference type="InterPro" id="IPR013767">
    <property type="entry name" value="PAS_fold"/>
</dbReference>
<dbReference type="InterPro" id="IPR000014">
    <property type="entry name" value="PAS"/>
</dbReference>
<reference evidence="4" key="1">
    <citation type="journal article" date="2019" name="Int. J. Syst. Evol. Microbiol.">
        <title>The Global Catalogue of Microorganisms (GCM) 10K type strain sequencing project: providing services to taxonomists for standard genome sequencing and annotation.</title>
        <authorList>
            <consortium name="The Broad Institute Genomics Platform"/>
            <consortium name="The Broad Institute Genome Sequencing Center for Infectious Disease"/>
            <person name="Wu L."/>
            <person name="Ma J."/>
        </authorList>
    </citation>
    <scope>NUCLEOTIDE SEQUENCE [LARGE SCALE GENOMIC DNA]</scope>
    <source>
        <strain evidence="4">CECT 8472</strain>
    </source>
</reference>
<evidence type="ECO:0000256" key="1">
    <source>
        <dbReference type="SAM" id="MobiDB-lite"/>
    </source>
</evidence>
<dbReference type="Pfam" id="PF13467">
    <property type="entry name" value="RHH_4"/>
    <property type="match status" value="1"/>
</dbReference>
<dbReference type="SMART" id="SM00091">
    <property type="entry name" value="PAS"/>
    <property type="match status" value="1"/>
</dbReference>
<evidence type="ECO:0000313" key="4">
    <source>
        <dbReference type="Proteomes" id="UP001595799"/>
    </source>
</evidence>
<proteinExistence type="predicted"/>
<dbReference type="InterPro" id="IPR027373">
    <property type="entry name" value="RHH_dom"/>
</dbReference>
<evidence type="ECO:0000259" key="2">
    <source>
        <dbReference type="PROSITE" id="PS50112"/>
    </source>
</evidence>
<sequence length="240" mass="26152">MSDASPDAQEATGRRRKGRKTLYSGTAPVTRVLQYQGHRQILRLEGAFWNVLETMAQRREVSLGRFVHELLETCDSDNLTSYIRCLCLSEALSLGSPDTDAGDTTALRRALSASPSPCLFISAEGLIFSVNQAAAEVFGEKTGTLIGQYAHRVLRFHPPDLFSRAAEQSQQGSDKMLPGRMVLAIPGRLITVAVRVVPLPGGKGDCLVWFTSNPPAKLSAEQLQRRRQARDSSSTPPAEG</sequence>
<evidence type="ECO:0000313" key="3">
    <source>
        <dbReference type="EMBL" id="MFC4351014.1"/>
    </source>
</evidence>
<dbReference type="CDD" id="cd00130">
    <property type="entry name" value="PAS"/>
    <property type="match status" value="1"/>
</dbReference>
<organism evidence="3 4">
    <name type="scientific">Fodinicurvata halophila</name>
    <dbReference type="NCBI Taxonomy" id="1419723"/>
    <lineage>
        <taxon>Bacteria</taxon>
        <taxon>Pseudomonadati</taxon>
        <taxon>Pseudomonadota</taxon>
        <taxon>Alphaproteobacteria</taxon>
        <taxon>Rhodospirillales</taxon>
        <taxon>Rhodovibrionaceae</taxon>
        <taxon>Fodinicurvata</taxon>
    </lineage>
</organism>
<comment type="caution">
    <text evidence="3">The sequence shown here is derived from an EMBL/GenBank/DDBJ whole genome shotgun (WGS) entry which is preliminary data.</text>
</comment>
<dbReference type="SUPFAM" id="SSF55785">
    <property type="entry name" value="PYP-like sensor domain (PAS domain)"/>
    <property type="match status" value="1"/>
</dbReference>
<dbReference type="RefSeq" id="WP_382421356.1">
    <property type="nucleotide sequence ID" value="NZ_JBHSCW010000003.1"/>
</dbReference>
<dbReference type="Pfam" id="PF00989">
    <property type="entry name" value="PAS"/>
    <property type="match status" value="1"/>
</dbReference>
<keyword evidence="4" id="KW-1185">Reference proteome</keyword>
<dbReference type="InterPro" id="IPR038268">
    <property type="entry name" value="RHH_sf"/>
</dbReference>
<feature type="compositionally biased region" description="Polar residues" evidence="1">
    <location>
        <begin position="231"/>
        <end position="240"/>
    </location>
</feature>
<dbReference type="Proteomes" id="UP001595799">
    <property type="component" value="Unassembled WGS sequence"/>
</dbReference>
<feature type="region of interest" description="Disordered" evidence="1">
    <location>
        <begin position="1"/>
        <end position="20"/>
    </location>
</feature>
<gene>
    <name evidence="3" type="ORF">ACFOW6_05605</name>
</gene>
<dbReference type="Gene3D" id="1.10.3990.20">
    <property type="entry name" value="protein bp1543"/>
    <property type="match status" value="1"/>
</dbReference>
<dbReference type="PROSITE" id="PS50112">
    <property type="entry name" value="PAS"/>
    <property type="match status" value="1"/>
</dbReference>
<name>A0ABV8UIZ7_9PROT</name>
<dbReference type="Gene3D" id="3.30.450.20">
    <property type="entry name" value="PAS domain"/>
    <property type="match status" value="1"/>
</dbReference>